<dbReference type="Gene3D" id="3.30.420.270">
    <property type="match status" value="1"/>
</dbReference>
<evidence type="ECO:0000313" key="8">
    <source>
        <dbReference type="EMBL" id="MFC3552320.1"/>
    </source>
</evidence>
<evidence type="ECO:0000313" key="9">
    <source>
        <dbReference type="Proteomes" id="UP001595740"/>
    </source>
</evidence>
<reference evidence="9" key="1">
    <citation type="journal article" date="2019" name="Int. J. Syst. Evol. Microbiol.">
        <title>The Global Catalogue of Microorganisms (GCM) 10K type strain sequencing project: providing services to taxonomists for standard genome sequencing and annotation.</title>
        <authorList>
            <consortium name="The Broad Institute Genomics Platform"/>
            <consortium name="The Broad Institute Genome Sequencing Center for Infectious Disease"/>
            <person name="Wu L."/>
            <person name="Ma J."/>
        </authorList>
    </citation>
    <scope>NUCLEOTIDE SEQUENCE [LARGE SCALE GENOMIC DNA]</scope>
    <source>
        <strain evidence="9">KCTC 42875</strain>
    </source>
</reference>
<sequence length="115" mass="12262">MTPLVDVLLVLLVIFMVTAPVLSGRLDLRLPQVPVDPQPLPPAPRSELLVRHDGSFQLDGRGLTSSELQPALQALAARAPRTVLHVGAEAEADYQGFARAVSAAKHSGLNDIALR</sequence>
<evidence type="ECO:0000256" key="7">
    <source>
        <dbReference type="RuleBase" id="RU003879"/>
    </source>
</evidence>
<comment type="similarity">
    <text evidence="2 7">Belongs to the ExbD/TolR family.</text>
</comment>
<evidence type="ECO:0000256" key="2">
    <source>
        <dbReference type="ARBA" id="ARBA00005811"/>
    </source>
</evidence>
<proteinExistence type="inferred from homology"/>
<keyword evidence="7" id="KW-0653">Protein transport</keyword>
<evidence type="ECO:0000256" key="4">
    <source>
        <dbReference type="ARBA" id="ARBA00022692"/>
    </source>
</evidence>
<dbReference type="PANTHER" id="PTHR30558:SF7">
    <property type="entry name" value="TOL-PAL SYSTEM PROTEIN TOLR"/>
    <property type="match status" value="1"/>
</dbReference>
<dbReference type="InterPro" id="IPR003400">
    <property type="entry name" value="ExbD"/>
</dbReference>
<dbReference type="EMBL" id="JBHRXK010000009">
    <property type="protein sequence ID" value="MFC3552320.1"/>
    <property type="molecule type" value="Genomic_DNA"/>
</dbReference>
<evidence type="ECO:0000256" key="6">
    <source>
        <dbReference type="ARBA" id="ARBA00023136"/>
    </source>
</evidence>
<dbReference type="PANTHER" id="PTHR30558">
    <property type="entry name" value="EXBD MEMBRANE COMPONENT OF PMF-DRIVEN MACROMOLECULE IMPORT SYSTEM"/>
    <property type="match status" value="1"/>
</dbReference>
<comment type="subcellular location">
    <subcellularLocation>
        <location evidence="1">Cell membrane</location>
        <topology evidence="1">Single-pass membrane protein</topology>
    </subcellularLocation>
    <subcellularLocation>
        <location evidence="7">Cell membrane</location>
        <topology evidence="7">Single-pass type II membrane protein</topology>
    </subcellularLocation>
</comment>
<evidence type="ECO:0000256" key="1">
    <source>
        <dbReference type="ARBA" id="ARBA00004162"/>
    </source>
</evidence>
<gene>
    <name evidence="8" type="ORF">ACFOLC_15045</name>
</gene>
<accession>A0ABV7RWH3</accession>
<dbReference type="RefSeq" id="WP_386760102.1">
    <property type="nucleotide sequence ID" value="NZ_JBHRXK010000009.1"/>
</dbReference>
<keyword evidence="9" id="KW-1185">Reference proteome</keyword>
<evidence type="ECO:0000256" key="5">
    <source>
        <dbReference type="ARBA" id="ARBA00022989"/>
    </source>
</evidence>
<keyword evidence="4 7" id="KW-0812">Transmembrane</keyword>
<keyword evidence="3" id="KW-1003">Cell membrane</keyword>
<comment type="caution">
    <text evidence="8">The sequence shown here is derived from an EMBL/GenBank/DDBJ whole genome shotgun (WGS) entry which is preliminary data.</text>
</comment>
<name>A0ABV7RWH3_9GAMM</name>
<keyword evidence="7" id="KW-0813">Transport</keyword>
<protein>
    <submittedName>
        <fullName evidence="8">ExbD/TolR family protein</fullName>
    </submittedName>
</protein>
<dbReference type="Pfam" id="PF02472">
    <property type="entry name" value="ExbD"/>
    <property type="match status" value="1"/>
</dbReference>
<dbReference type="Proteomes" id="UP001595740">
    <property type="component" value="Unassembled WGS sequence"/>
</dbReference>
<evidence type="ECO:0000256" key="3">
    <source>
        <dbReference type="ARBA" id="ARBA00022475"/>
    </source>
</evidence>
<organism evidence="8 9">
    <name type="scientific">Lysobacter cavernae</name>
    <dbReference type="NCBI Taxonomy" id="1685901"/>
    <lineage>
        <taxon>Bacteria</taxon>
        <taxon>Pseudomonadati</taxon>
        <taxon>Pseudomonadota</taxon>
        <taxon>Gammaproteobacteria</taxon>
        <taxon>Lysobacterales</taxon>
        <taxon>Lysobacteraceae</taxon>
        <taxon>Lysobacter</taxon>
    </lineage>
</organism>
<keyword evidence="5" id="KW-1133">Transmembrane helix</keyword>
<keyword evidence="6" id="KW-0472">Membrane</keyword>